<feature type="transmembrane region" description="Helical" evidence="1">
    <location>
        <begin position="46"/>
        <end position="65"/>
    </location>
</feature>
<name>A0A6J5SWI3_9CAUD</name>
<feature type="transmembrane region" description="Helical" evidence="1">
    <location>
        <begin position="21"/>
        <end position="40"/>
    </location>
</feature>
<organism evidence="3">
    <name type="scientific">uncultured Caudovirales phage</name>
    <dbReference type="NCBI Taxonomy" id="2100421"/>
    <lineage>
        <taxon>Viruses</taxon>
        <taxon>Duplodnaviria</taxon>
        <taxon>Heunggongvirae</taxon>
        <taxon>Uroviricota</taxon>
        <taxon>Caudoviricetes</taxon>
        <taxon>Peduoviridae</taxon>
        <taxon>Maltschvirus</taxon>
        <taxon>Maltschvirus maltsch</taxon>
    </lineage>
</organism>
<evidence type="ECO:0000256" key="1">
    <source>
        <dbReference type="SAM" id="Phobius"/>
    </source>
</evidence>
<keyword evidence="1" id="KW-0472">Membrane</keyword>
<evidence type="ECO:0000313" key="2">
    <source>
        <dbReference type="EMBL" id="CAB4178457.1"/>
    </source>
</evidence>
<sequence>MNNWIGQINRDQARKTAIRGIGAGLVAVLGVIATDAPAYVSAATPAGVIVAVVIAQLQTYLASGVNPPGIK</sequence>
<evidence type="ECO:0008006" key="4">
    <source>
        <dbReference type="Google" id="ProtNLM"/>
    </source>
</evidence>
<dbReference type="EMBL" id="LR797485">
    <property type="protein sequence ID" value="CAB4219725.1"/>
    <property type="molecule type" value="Genomic_DNA"/>
</dbReference>
<evidence type="ECO:0000313" key="3">
    <source>
        <dbReference type="EMBL" id="CAB4219725.1"/>
    </source>
</evidence>
<keyword evidence="1" id="KW-1133">Transmembrane helix</keyword>
<gene>
    <name evidence="2" type="ORF">UFOVP1021_22</name>
    <name evidence="3" type="ORF">UFOVP1622_43</name>
</gene>
<proteinExistence type="predicted"/>
<accession>A0A6J5SWI3</accession>
<reference evidence="3" key="1">
    <citation type="submission" date="2020-05" db="EMBL/GenBank/DDBJ databases">
        <authorList>
            <person name="Chiriac C."/>
            <person name="Salcher M."/>
            <person name="Ghai R."/>
            <person name="Kavagutti S V."/>
        </authorList>
    </citation>
    <scope>NUCLEOTIDE SEQUENCE</scope>
</reference>
<keyword evidence="1" id="KW-0812">Transmembrane</keyword>
<protein>
    <recommendedName>
        <fullName evidence="4">Holin</fullName>
    </recommendedName>
</protein>
<dbReference type="EMBL" id="LR796967">
    <property type="protein sequence ID" value="CAB4178457.1"/>
    <property type="molecule type" value="Genomic_DNA"/>
</dbReference>